<protein>
    <submittedName>
        <fullName evidence="2">Uncharacterized protein</fullName>
    </submittedName>
</protein>
<reference evidence="2 3" key="1">
    <citation type="submission" date="2019-04" db="EMBL/GenBank/DDBJ databases">
        <authorList>
            <person name="Feng G."/>
            <person name="Zhu H."/>
        </authorList>
    </citation>
    <scope>NUCLEOTIDE SEQUENCE [LARGE SCALE GENOMIC DNA]</scope>
    <source>
        <strain evidence="2 3">6HR-1</strain>
    </source>
</reference>
<evidence type="ECO:0000256" key="1">
    <source>
        <dbReference type="SAM" id="MobiDB-lite"/>
    </source>
</evidence>
<dbReference type="RefSeq" id="WP_135419580.1">
    <property type="nucleotide sequence ID" value="NZ_SRLB01000049.1"/>
</dbReference>
<proteinExistence type="predicted"/>
<evidence type="ECO:0000313" key="2">
    <source>
        <dbReference type="EMBL" id="TGD93721.1"/>
    </source>
</evidence>
<dbReference type="AlphaFoldDB" id="A0A4Z0NF94"/>
<keyword evidence="3" id="KW-1185">Reference proteome</keyword>
<gene>
    <name evidence="2" type="ORF">EU555_33065</name>
</gene>
<evidence type="ECO:0000313" key="3">
    <source>
        <dbReference type="Proteomes" id="UP000297535"/>
    </source>
</evidence>
<feature type="region of interest" description="Disordered" evidence="1">
    <location>
        <begin position="1"/>
        <end position="55"/>
    </location>
</feature>
<dbReference type="Proteomes" id="UP000297535">
    <property type="component" value="Unassembled WGS sequence"/>
</dbReference>
<accession>A0A4Z0NF94</accession>
<dbReference type="EMBL" id="SRLB01000049">
    <property type="protein sequence ID" value="TGD93721.1"/>
    <property type="molecule type" value="Genomic_DNA"/>
</dbReference>
<name>A0A4Z0NF94_9HYPH</name>
<dbReference type="OrthoDB" id="7997911at2"/>
<comment type="caution">
    <text evidence="2">The sequence shown here is derived from an EMBL/GenBank/DDBJ whole genome shotgun (WGS) entry which is preliminary data.</text>
</comment>
<sequence length="92" mass="9997">MALSSKPTRPAPKPADPVEAFINKGGSVPAAEPAADSDAGKPAKAPQHPLKFPHDSDLFERVERARRATVVRLPRNTWILQAIAEKLERDGH</sequence>
<organism evidence="2 3">
    <name type="scientific">Methylobacterium nonmethylotrophicum</name>
    <dbReference type="NCBI Taxonomy" id="1141884"/>
    <lineage>
        <taxon>Bacteria</taxon>
        <taxon>Pseudomonadati</taxon>
        <taxon>Pseudomonadota</taxon>
        <taxon>Alphaproteobacteria</taxon>
        <taxon>Hyphomicrobiales</taxon>
        <taxon>Methylobacteriaceae</taxon>
        <taxon>Methylobacterium</taxon>
    </lineage>
</organism>